<organism evidence="3 4">
    <name type="scientific">Rufibacter hautae</name>
    <dbReference type="NCBI Taxonomy" id="2595005"/>
    <lineage>
        <taxon>Bacteria</taxon>
        <taxon>Pseudomonadati</taxon>
        <taxon>Bacteroidota</taxon>
        <taxon>Cytophagia</taxon>
        <taxon>Cytophagales</taxon>
        <taxon>Hymenobacteraceae</taxon>
        <taxon>Rufibacter</taxon>
    </lineage>
</organism>
<dbReference type="PROSITE" id="PS51257">
    <property type="entry name" value="PROKAR_LIPOPROTEIN"/>
    <property type="match status" value="1"/>
</dbReference>
<evidence type="ECO:0000259" key="2">
    <source>
        <dbReference type="Pfam" id="PF11396"/>
    </source>
</evidence>
<evidence type="ECO:0000313" key="4">
    <source>
        <dbReference type="Proteomes" id="UP000324133"/>
    </source>
</evidence>
<keyword evidence="1" id="KW-0732">Signal</keyword>
<sequence length="146" mass="16168">MKTMFLTMLAVAFALGGCSQNLTATHLPSLVQNALQVKFPNAQNLEWEKEGSLYEAEFTLAQVEHTALVNAAGQVVSHKQDIASADLPEVITLALKRDFQAFLIDDVEKVEKDGQVLYQVELENHNEDLKKVFTANGTLSTATFWD</sequence>
<feature type="chain" id="PRO_5022760564" description="Putative beta-lactamase-inhibitor-like PepSY-like domain-containing protein" evidence="1">
    <location>
        <begin position="25"/>
        <end position="146"/>
    </location>
</feature>
<dbReference type="RefSeq" id="WP_149092557.1">
    <property type="nucleotide sequence ID" value="NZ_VKKY01000003.1"/>
</dbReference>
<dbReference type="InterPro" id="IPR021533">
    <property type="entry name" value="PepSY-like"/>
</dbReference>
<evidence type="ECO:0000313" key="3">
    <source>
        <dbReference type="EMBL" id="KAA3436616.1"/>
    </source>
</evidence>
<proteinExistence type="predicted"/>
<feature type="domain" description="Putative beta-lactamase-inhibitor-like PepSY-like" evidence="2">
    <location>
        <begin position="21"/>
        <end position="59"/>
    </location>
</feature>
<dbReference type="Gene3D" id="3.10.450.360">
    <property type="match status" value="1"/>
</dbReference>
<name>A0A5B6T8W3_9BACT</name>
<keyword evidence="4" id="KW-1185">Reference proteome</keyword>
<comment type="caution">
    <text evidence="3">The sequence shown here is derived from an EMBL/GenBank/DDBJ whole genome shotgun (WGS) entry which is preliminary data.</text>
</comment>
<accession>A0A5B6T8W3</accession>
<evidence type="ECO:0000256" key="1">
    <source>
        <dbReference type="SAM" id="SignalP"/>
    </source>
</evidence>
<feature type="domain" description="Putative beta-lactamase-inhibitor-like PepSY-like" evidence="2">
    <location>
        <begin position="77"/>
        <end position="139"/>
    </location>
</feature>
<dbReference type="SUPFAM" id="SSF160574">
    <property type="entry name" value="BT0923-like"/>
    <property type="match status" value="1"/>
</dbReference>
<dbReference type="OrthoDB" id="1121502at2"/>
<dbReference type="AlphaFoldDB" id="A0A5B6T8W3"/>
<dbReference type="EMBL" id="VKKY01000003">
    <property type="protein sequence ID" value="KAA3436616.1"/>
    <property type="molecule type" value="Genomic_DNA"/>
</dbReference>
<protein>
    <recommendedName>
        <fullName evidence="2">Putative beta-lactamase-inhibitor-like PepSY-like domain-containing protein</fullName>
    </recommendedName>
</protein>
<reference evidence="3 4" key="1">
    <citation type="submission" date="2019-07" db="EMBL/GenBank/DDBJ databases">
        <title>Rufibacter sp. nov., isolated from lake sediment.</title>
        <authorList>
            <person name="Qu J.-H."/>
        </authorList>
    </citation>
    <scope>NUCLEOTIDE SEQUENCE [LARGE SCALE GENOMIC DNA]</scope>
    <source>
        <strain evidence="3 4">NBS58-1</strain>
    </source>
</reference>
<dbReference type="Pfam" id="PF11396">
    <property type="entry name" value="PepSY_like"/>
    <property type="match status" value="2"/>
</dbReference>
<feature type="signal peptide" evidence="1">
    <location>
        <begin position="1"/>
        <end position="24"/>
    </location>
</feature>
<gene>
    <name evidence="3" type="ORF">FOA19_19725</name>
</gene>
<dbReference type="Proteomes" id="UP000324133">
    <property type="component" value="Unassembled WGS sequence"/>
</dbReference>